<reference evidence="2 3" key="1">
    <citation type="submission" date="2021-03" db="EMBL/GenBank/DDBJ databases">
        <title>Antimicrobial resistance genes in bacteria isolated from Japanese honey, and their potential for conferring macrolide and lincosamide resistance in the American foulbrood pathogen Paenibacillus larvae.</title>
        <authorList>
            <person name="Okamoto M."/>
            <person name="Kumagai M."/>
            <person name="Kanamori H."/>
            <person name="Takamatsu D."/>
        </authorList>
    </citation>
    <scope>NUCLEOTIDE SEQUENCE [LARGE SCALE GENOMIC DNA]</scope>
    <source>
        <strain evidence="2 3">J34TS1</strain>
    </source>
</reference>
<keyword evidence="3" id="KW-1185">Reference proteome</keyword>
<evidence type="ECO:0000313" key="2">
    <source>
        <dbReference type="EMBL" id="GIO46982.1"/>
    </source>
</evidence>
<sequence>MKLVCTCIGCAIEASCPYSAPRFYLGEGQAWARHFTEDLTRENIVKGLKETNYGRCVYKSDNNVVDHQVVNMEFTGGATATFSMCGFTRHQERRIQIMGTKGEIRGEEGKIKVMDFVTHENTEIQIPEQTSGHGGGDSGIVRSFLKEVCGYNGSEGLTSASASVRSHLMAFAAEQSRLNNGQSIELDDFYKKLLVQV</sequence>
<dbReference type="SUPFAM" id="SSF55347">
    <property type="entry name" value="Glyceraldehyde-3-phosphate dehydrogenase-like, C-terminal domain"/>
    <property type="match status" value="1"/>
</dbReference>
<protein>
    <recommendedName>
        <fullName evidence="1">GFO/IDH/MocA-like oxidoreductase domain-containing protein</fullName>
    </recommendedName>
</protein>
<accession>A0A919Y991</accession>
<dbReference type="Gene3D" id="3.30.360.10">
    <property type="entry name" value="Dihydrodipicolinate Reductase, domain 2"/>
    <property type="match status" value="1"/>
</dbReference>
<dbReference type="PANTHER" id="PTHR43377:SF2">
    <property type="entry name" value="BINDING ROSSMANN FOLD OXIDOREDUCTASE, PUTATIVE (AFU_ORTHOLOGUE AFUA_4G00560)-RELATED"/>
    <property type="match status" value="1"/>
</dbReference>
<dbReference type="InterPro" id="IPR055170">
    <property type="entry name" value="GFO_IDH_MocA-like_dom"/>
</dbReference>
<name>A0A919Y991_9BACL</name>
<proteinExistence type="predicted"/>
<dbReference type="InterPro" id="IPR051450">
    <property type="entry name" value="Gfo/Idh/MocA_Oxidoreductases"/>
</dbReference>
<evidence type="ECO:0000313" key="3">
    <source>
        <dbReference type="Proteomes" id="UP000682811"/>
    </source>
</evidence>
<evidence type="ECO:0000259" key="1">
    <source>
        <dbReference type="Pfam" id="PF22725"/>
    </source>
</evidence>
<dbReference type="PANTHER" id="PTHR43377">
    <property type="entry name" value="BILIVERDIN REDUCTASE A"/>
    <property type="match status" value="1"/>
</dbReference>
<dbReference type="AlphaFoldDB" id="A0A919Y991"/>
<organism evidence="2 3">
    <name type="scientific">Paenibacillus azoreducens</name>
    <dbReference type="NCBI Taxonomy" id="116718"/>
    <lineage>
        <taxon>Bacteria</taxon>
        <taxon>Bacillati</taxon>
        <taxon>Bacillota</taxon>
        <taxon>Bacilli</taxon>
        <taxon>Bacillales</taxon>
        <taxon>Paenibacillaceae</taxon>
        <taxon>Paenibacillus</taxon>
    </lineage>
</organism>
<feature type="domain" description="GFO/IDH/MocA-like oxidoreductase" evidence="1">
    <location>
        <begin position="61"/>
        <end position="105"/>
    </location>
</feature>
<dbReference type="EMBL" id="BORT01000006">
    <property type="protein sequence ID" value="GIO46982.1"/>
    <property type="molecule type" value="Genomic_DNA"/>
</dbReference>
<dbReference type="Pfam" id="PF22725">
    <property type="entry name" value="GFO_IDH_MocA_C3"/>
    <property type="match status" value="1"/>
</dbReference>
<gene>
    <name evidence="2" type="ORF">J34TS1_17470</name>
</gene>
<dbReference type="Proteomes" id="UP000682811">
    <property type="component" value="Unassembled WGS sequence"/>
</dbReference>
<comment type="caution">
    <text evidence="2">The sequence shown here is derived from an EMBL/GenBank/DDBJ whole genome shotgun (WGS) entry which is preliminary data.</text>
</comment>